<keyword evidence="4" id="KW-1185">Reference proteome</keyword>
<feature type="compositionally biased region" description="Basic and acidic residues" evidence="1">
    <location>
        <begin position="12"/>
        <end position="22"/>
    </location>
</feature>
<feature type="region of interest" description="Disordered" evidence="1">
    <location>
        <begin position="1"/>
        <end position="49"/>
    </location>
</feature>
<keyword evidence="2" id="KW-1133">Transmembrane helix</keyword>
<proteinExistence type="predicted"/>
<name>A0ABR3GEV3_9PEZI</name>
<comment type="caution">
    <text evidence="3">The sequence shown here is derived from an EMBL/GenBank/DDBJ whole genome shotgun (WGS) entry which is preliminary data.</text>
</comment>
<sequence>MTATNLAGEGYRSTENHRDNHSDNYSTFDQDSNASTEKPGSMSSSRYPRRRRMTLGGAALVVLSTVLLPLTAAQTASAGKCIPLGSSRACPAFNESSISTSGALTADPFLAYVANTEQFDTQLEQYIRQDYAKTKYQNLFGCSNLSLTNTTDLYARYTRSVLCSRMIQDSRAACSLTTAESTPICADSCAQFAISEQIIISNDATCGSSKSDALSLIRSDFTICALPADSLARNCIPGDENETTNCGYSDNLPGLCLYCATNSPNSTDTCCYNSNAEQRCENVDLPTATSLPPIFTTTVTSSATAGSVASSSNGGSGLSGGQIAGVTVGALAGVALIALLILFFGRRRKREYASPAPAFSQQPRQHRSSSMTLNPVAAANVAQGYEVLTGGRIARMSALEGVNGLDPSLSVMAGGVTRGHRAVDNSSSSDYGLEESPQSNATRRYSPPGRALHPPPRDRNASLSSASVLMSDNPASPITESDMDVSSPGFSSSQSEQLPYFKDYYSQDDIHPNDKVAVLWAYQPRAVDEFDLDRGDMLQVVGIWDDGNNPFDPISR</sequence>
<dbReference type="CDD" id="cd12087">
    <property type="entry name" value="TM_EGFR-like"/>
    <property type="match status" value="1"/>
</dbReference>
<gene>
    <name evidence="3" type="ORF">Q9L58_006794</name>
</gene>
<dbReference type="Proteomes" id="UP001447188">
    <property type="component" value="Unassembled WGS sequence"/>
</dbReference>
<keyword evidence="2" id="KW-0472">Membrane</keyword>
<evidence type="ECO:0000313" key="3">
    <source>
        <dbReference type="EMBL" id="KAL0634257.1"/>
    </source>
</evidence>
<reference evidence="3 4" key="1">
    <citation type="submission" date="2024-02" db="EMBL/GenBank/DDBJ databases">
        <title>Discinaceae phylogenomics.</title>
        <authorList>
            <person name="Dirks A.C."/>
            <person name="James T.Y."/>
        </authorList>
    </citation>
    <scope>NUCLEOTIDE SEQUENCE [LARGE SCALE GENOMIC DNA]</scope>
    <source>
        <strain evidence="3 4">ACD0624</strain>
    </source>
</reference>
<feature type="transmembrane region" description="Helical" evidence="2">
    <location>
        <begin position="53"/>
        <end position="72"/>
    </location>
</feature>
<accession>A0ABR3GEV3</accession>
<feature type="transmembrane region" description="Helical" evidence="2">
    <location>
        <begin position="323"/>
        <end position="344"/>
    </location>
</feature>
<organism evidence="3 4">
    <name type="scientific">Discina gigas</name>
    <dbReference type="NCBI Taxonomy" id="1032678"/>
    <lineage>
        <taxon>Eukaryota</taxon>
        <taxon>Fungi</taxon>
        <taxon>Dikarya</taxon>
        <taxon>Ascomycota</taxon>
        <taxon>Pezizomycotina</taxon>
        <taxon>Pezizomycetes</taxon>
        <taxon>Pezizales</taxon>
        <taxon>Discinaceae</taxon>
        <taxon>Discina</taxon>
    </lineage>
</organism>
<feature type="compositionally biased region" description="Polar residues" evidence="1">
    <location>
        <begin position="23"/>
        <end position="38"/>
    </location>
</feature>
<keyword evidence="2" id="KW-0812">Transmembrane</keyword>
<evidence type="ECO:0000256" key="2">
    <source>
        <dbReference type="SAM" id="Phobius"/>
    </source>
</evidence>
<feature type="compositionally biased region" description="Polar residues" evidence="1">
    <location>
        <begin position="461"/>
        <end position="479"/>
    </location>
</feature>
<protein>
    <recommendedName>
        <fullName evidence="5">SH3 domain-containing protein</fullName>
    </recommendedName>
</protein>
<evidence type="ECO:0008006" key="5">
    <source>
        <dbReference type="Google" id="ProtNLM"/>
    </source>
</evidence>
<evidence type="ECO:0000256" key="1">
    <source>
        <dbReference type="SAM" id="MobiDB-lite"/>
    </source>
</evidence>
<dbReference type="EMBL" id="JBBBZM010000099">
    <property type="protein sequence ID" value="KAL0634257.1"/>
    <property type="molecule type" value="Genomic_DNA"/>
</dbReference>
<evidence type="ECO:0000313" key="4">
    <source>
        <dbReference type="Proteomes" id="UP001447188"/>
    </source>
</evidence>
<feature type="compositionally biased region" description="Polar residues" evidence="1">
    <location>
        <begin position="424"/>
        <end position="443"/>
    </location>
</feature>
<feature type="region of interest" description="Disordered" evidence="1">
    <location>
        <begin position="420"/>
        <end position="494"/>
    </location>
</feature>